<feature type="domain" description="PAC" evidence="11">
    <location>
        <begin position="384"/>
        <end position="434"/>
    </location>
</feature>
<keyword evidence="8" id="KW-0902">Two-component regulatory system</keyword>
<comment type="caution">
    <text evidence="12">The sequence shown here is derived from an EMBL/GenBank/DDBJ whole genome shotgun (WGS) entry which is preliminary data.</text>
</comment>
<dbReference type="SUPFAM" id="SSF55781">
    <property type="entry name" value="GAF domain-like"/>
    <property type="match status" value="1"/>
</dbReference>
<dbReference type="InterPro" id="IPR000700">
    <property type="entry name" value="PAS-assoc_C"/>
</dbReference>
<dbReference type="Pfam" id="PF02518">
    <property type="entry name" value="HATPase_c"/>
    <property type="match status" value="1"/>
</dbReference>
<dbReference type="Gene3D" id="3.30.450.20">
    <property type="entry name" value="PAS domain"/>
    <property type="match status" value="2"/>
</dbReference>
<protein>
    <recommendedName>
        <fullName evidence="2">histidine kinase</fullName>
        <ecNumber evidence="2">2.7.13.3</ecNumber>
    </recommendedName>
</protein>
<dbReference type="SMART" id="SM00091">
    <property type="entry name" value="PAS"/>
    <property type="match status" value="2"/>
</dbReference>
<dbReference type="Gene3D" id="3.30.565.10">
    <property type="entry name" value="Histidine kinase-like ATPase, C-terminal domain"/>
    <property type="match status" value="1"/>
</dbReference>
<dbReference type="InterPro" id="IPR001610">
    <property type="entry name" value="PAC"/>
</dbReference>
<keyword evidence="6 12" id="KW-0418">Kinase</keyword>
<evidence type="ECO:0000256" key="2">
    <source>
        <dbReference type="ARBA" id="ARBA00012438"/>
    </source>
</evidence>
<dbReference type="SUPFAM" id="SSF55785">
    <property type="entry name" value="PYP-like sensor domain (PAS domain)"/>
    <property type="match status" value="2"/>
</dbReference>
<evidence type="ECO:0000313" key="12">
    <source>
        <dbReference type="EMBL" id="GAB0057838.1"/>
    </source>
</evidence>
<keyword evidence="7" id="KW-0067">ATP-binding</keyword>
<feature type="domain" description="Histidine kinase" evidence="9">
    <location>
        <begin position="447"/>
        <end position="678"/>
    </location>
</feature>
<dbReference type="SMART" id="SM00065">
    <property type="entry name" value="GAF"/>
    <property type="match status" value="1"/>
</dbReference>
<evidence type="ECO:0000256" key="8">
    <source>
        <dbReference type="ARBA" id="ARBA00023012"/>
    </source>
</evidence>
<evidence type="ECO:0000313" key="13">
    <source>
        <dbReference type="Proteomes" id="UP001628193"/>
    </source>
</evidence>
<evidence type="ECO:0000256" key="1">
    <source>
        <dbReference type="ARBA" id="ARBA00000085"/>
    </source>
</evidence>
<dbReference type="InterPro" id="IPR005467">
    <property type="entry name" value="His_kinase_dom"/>
</dbReference>
<dbReference type="Pfam" id="PF00989">
    <property type="entry name" value="PAS"/>
    <property type="match status" value="1"/>
</dbReference>
<dbReference type="PROSITE" id="PS50113">
    <property type="entry name" value="PAC"/>
    <property type="match status" value="1"/>
</dbReference>
<dbReference type="PRINTS" id="PR00344">
    <property type="entry name" value="BCTRLSENSOR"/>
</dbReference>
<evidence type="ECO:0000256" key="5">
    <source>
        <dbReference type="ARBA" id="ARBA00022741"/>
    </source>
</evidence>
<dbReference type="PROSITE" id="PS50109">
    <property type="entry name" value="HIS_KIN"/>
    <property type="match status" value="1"/>
</dbReference>
<comment type="catalytic activity">
    <reaction evidence="1">
        <text>ATP + protein L-histidine = ADP + protein N-phospho-L-histidine.</text>
        <dbReference type="EC" id="2.7.13.3"/>
    </reaction>
</comment>
<evidence type="ECO:0000256" key="3">
    <source>
        <dbReference type="ARBA" id="ARBA00022553"/>
    </source>
</evidence>
<dbReference type="EMBL" id="BAAFGK010000004">
    <property type="protein sequence ID" value="GAB0057838.1"/>
    <property type="molecule type" value="Genomic_DNA"/>
</dbReference>
<dbReference type="CDD" id="cd00130">
    <property type="entry name" value="PAS"/>
    <property type="match status" value="2"/>
</dbReference>
<dbReference type="SMART" id="SM00086">
    <property type="entry name" value="PAC"/>
    <property type="match status" value="2"/>
</dbReference>
<dbReference type="InterPro" id="IPR004358">
    <property type="entry name" value="Sig_transdc_His_kin-like_C"/>
</dbReference>
<name>A0ABQ0CAD8_9PROT</name>
<dbReference type="Gene3D" id="3.30.450.40">
    <property type="match status" value="1"/>
</dbReference>
<feature type="domain" description="PAS" evidence="10">
    <location>
        <begin position="184"/>
        <end position="235"/>
    </location>
</feature>
<dbReference type="CDD" id="cd00075">
    <property type="entry name" value="HATPase"/>
    <property type="match status" value="1"/>
</dbReference>
<dbReference type="InterPro" id="IPR003594">
    <property type="entry name" value="HATPase_dom"/>
</dbReference>
<evidence type="ECO:0000259" key="9">
    <source>
        <dbReference type="PROSITE" id="PS50109"/>
    </source>
</evidence>
<dbReference type="RefSeq" id="WP_420905526.1">
    <property type="nucleotide sequence ID" value="NZ_BAAFGK010000004.1"/>
</dbReference>
<dbReference type="PANTHER" id="PTHR43065">
    <property type="entry name" value="SENSOR HISTIDINE KINASE"/>
    <property type="match status" value="1"/>
</dbReference>
<dbReference type="InterPro" id="IPR029016">
    <property type="entry name" value="GAF-like_dom_sf"/>
</dbReference>
<dbReference type="EC" id="2.7.13.3" evidence="2"/>
<dbReference type="SUPFAM" id="SSF55874">
    <property type="entry name" value="ATPase domain of HSP90 chaperone/DNA topoisomerase II/histidine kinase"/>
    <property type="match status" value="1"/>
</dbReference>
<evidence type="ECO:0000256" key="6">
    <source>
        <dbReference type="ARBA" id="ARBA00022777"/>
    </source>
</evidence>
<dbReference type="PROSITE" id="PS50112">
    <property type="entry name" value="PAS"/>
    <property type="match status" value="2"/>
</dbReference>
<dbReference type="GO" id="GO:0004673">
    <property type="term" value="F:protein histidine kinase activity"/>
    <property type="evidence" value="ECO:0007669"/>
    <property type="project" value="UniProtKB-EC"/>
</dbReference>
<feature type="domain" description="PAS" evidence="10">
    <location>
        <begin position="314"/>
        <end position="354"/>
    </location>
</feature>
<dbReference type="Pfam" id="PF13426">
    <property type="entry name" value="PAS_9"/>
    <property type="match status" value="1"/>
</dbReference>
<keyword evidence="5" id="KW-0547">Nucleotide-binding</keyword>
<dbReference type="InterPro" id="IPR013767">
    <property type="entry name" value="PAS_fold"/>
</dbReference>
<reference evidence="12 13" key="1">
    <citation type="submission" date="2024-09" db="EMBL/GenBank/DDBJ databases">
        <title>Draft genome sequence of Candidatus Magnetaquicoccaceae bacterium FCR-1.</title>
        <authorList>
            <person name="Shimoshige H."/>
            <person name="Shimamura S."/>
            <person name="Taoka A."/>
            <person name="Kobayashi H."/>
            <person name="Maekawa T."/>
        </authorList>
    </citation>
    <scope>NUCLEOTIDE SEQUENCE [LARGE SCALE GENOMIC DNA]</scope>
    <source>
        <strain evidence="12 13">FCR-1</strain>
    </source>
</reference>
<dbReference type="SMART" id="SM00387">
    <property type="entry name" value="HATPase_c"/>
    <property type="match status" value="1"/>
</dbReference>
<keyword evidence="3" id="KW-0597">Phosphoprotein</keyword>
<sequence length="678" mass="75694">MTRDDQASQLERLRKEIEVQHAINAFLKHSLAATHADQLLKEVLELFPHLTFLGAQDKGAVFLMDEQKQALVLVAHRNLADELLTQCAVVPLGHCLCGQAALTGQIQFASEVDERHEIRFSGMHPHGHFNVPILVDGKVAGVIVLYLRHRAPMDPECVQFLETASTIVAGALKRLKTEQQVRISEEMKRMVIENTPCGIITVNQNGAIRIFNSAAEQLFGYDKEEIRGKSIIDLVPLPLQNSSKNIMQCCIDTHHVHILRMPFEAEGMRRDGSVFPVRLAINRIHGLEDCFFIAIIIDMTHEKRLLEEMVHLEKTIIEYAPFGIVVTDNDEHILTFNLEAENLFGYSRNEAIGQKASALIAQGMRHFYSQGIRSPFSSEKRGMKAFESEAIRKDGSFFPIRLAVNRIVLRGKPAFLGMIADISEEKRLYAELVQSEKMAGLGSMVAGVAHEINTPVGIGVTAASELEERTRAFNALLRNEGISEEELEGYIASTSRLAGLIRFNLERAADLVRSFKSVAVDQSSDKLRTFKLRAYVESSVLTLHHELRHTQLLVAVVCPDDLEIRSHPGAFSQIILNLINNSRIHAFDPDQAGQITMEFQVEGDRLIFIYRDNGKGMTEEVSNRIFEPFFTTRRDLGGSGLGMHIVYNLATQSLGGTISCQSAPGCGITIQMEIPLLR</sequence>
<keyword evidence="4 12" id="KW-0808">Transferase</keyword>
<dbReference type="Proteomes" id="UP001628193">
    <property type="component" value="Unassembled WGS sequence"/>
</dbReference>
<evidence type="ECO:0000256" key="7">
    <source>
        <dbReference type="ARBA" id="ARBA00022840"/>
    </source>
</evidence>
<organism evidence="12 13">
    <name type="scientific">Candidatus Magnetaquiglobus chichijimensis</name>
    <dbReference type="NCBI Taxonomy" id="3141448"/>
    <lineage>
        <taxon>Bacteria</taxon>
        <taxon>Pseudomonadati</taxon>
        <taxon>Pseudomonadota</taxon>
        <taxon>Magnetococcia</taxon>
        <taxon>Magnetococcales</taxon>
        <taxon>Candidatus Magnetaquicoccaceae</taxon>
        <taxon>Candidatus Magnetaquiglobus</taxon>
    </lineage>
</organism>
<evidence type="ECO:0000256" key="4">
    <source>
        <dbReference type="ARBA" id="ARBA00022679"/>
    </source>
</evidence>
<dbReference type="NCBIfam" id="TIGR00229">
    <property type="entry name" value="sensory_box"/>
    <property type="match status" value="2"/>
</dbReference>
<dbReference type="InterPro" id="IPR036890">
    <property type="entry name" value="HATPase_C_sf"/>
</dbReference>
<dbReference type="InterPro" id="IPR000014">
    <property type="entry name" value="PAS"/>
</dbReference>
<evidence type="ECO:0000259" key="10">
    <source>
        <dbReference type="PROSITE" id="PS50112"/>
    </source>
</evidence>
<gene>
    <name evidence="12" type="primary">rcsC_62</name>
    <name evidence="12" type="ORF">SIID45300_02172</name>
</gene>
<evidence type="ECO:0000259" key="11">
    <source>
        <dbReference type="PROSITE" id="PS50113"/>
    </source>
</evidence>
<dbReference type="PANTHER" id="PTHR43065:SF47">
    <property type="match status" value="1"/>
</dbReference>
<accession>A0ABQ0CAD8</accession>
<proteinExistence type="predicted"/>
<dbReference type="Gene3D" id="1.10.287.130">
    <property type="match status" value="1"/>
</dbReference>
<keyword evidence="13" id="KW-1185">Reference proteome</keyword>
<dbReference type="InterPro" id="IPR003018">
    <property type="entry name" value="GAF"/>
</dbReference>
<dbReference type="InterPro" id="IPR035965">
    <property type="entry name" value="PAS-like_dom_sf"/>
</dbReference>
<dbReference type="Pfam" id="PF13185">
    <property type="entry name" value="GAF_2"/>
    <property type="match status" value="1"/>
</dbReference>